<protein>
    <submittedName>
        <fullName evidence="1">Uncharacterized protein</fullName>
    </submittedName>
</protein>
<accession>A0A094IZS5</accession>
<comment type="caution">
    <text evidence="1">The sequence shown here is derived from an EMBL/GenBank/DDBJ whole genome shotgun (WGS) entry which is preliminary data.</text>
</comment>
<dbReference type="CDD" id="cd12913">
    <property type="entry name" value="PDC1_MCP_like"/>
    <property type="match status" value="1"/>
</dbReference>
<dbReference type="AlphaFoldDB" id="A0A094IZS5"/>
<proteinExistence type="predicted"/>
<dbReference type="EMBL" id="JPZO01000001">
    <property type="protein sequence ID" value="KFZ32602.1"/>
    <property type="molecule type" value="Genomic_DNA"/>
</dbReference>
<sequence length="101" mass="11864">MEHMHDLLERNEQLLGIYTLWEPNALDGKDREYANKEAHDATGRFIPYVVRSDGKIIVEASIDYDKEGTGDYYLVPKKQRSLYYSSHIRTPSTEKIYCLHR</sequence>
<gene>
    <name evidence="1" type="ORF">JS44_00055</name>
</gene>
<evidence type="ECO:0000313" key="1">
    <source>
        <dbReference type="EMBL" id="KFZ32602.1"/>
    </source>
</evidence>
<dbReference type="Gene3D" id="3.30.450.20">
    <property type="entry name" value="PAS domain"/>
    <property type="match status" value="1"/>
</dbReference>
<name>A0A094IZS5_9BACL</name>
<organism evidence="1">
    <name type="scientific">Anoxybacillus flavithermus</name>
    <dbReference type="NCBI Taxonomy" id="33934"/>
    <lineage>
        <taxon>Bacteria</taxon>
        <taxon>Bacillati</taxon>
        <taxon>Bacillota</taxon>
        <taxon>Bacilli</taxon>
        <taxon>Bacillales</taxon>
        <taxon>Anoxybacillaceae</taxon>
        <taxon>Anoxybacillus</taxon>
    </lineage>
</organism>
<reference evidence="1" key="1">
    <citation type="submission" date="2014-08" db="EMBL/GenBank/DDBJ databases">
        <title>Fullgenome sequencing of Anoxybacillus sp.25 isolate from Garga hot-spring Russia.</title>
        <authorList>
            <person name="Rozanov A.S."/>
            <person name="Kotenko A.V."/>
            <person name="Malup T.K."/>
            <person name="Peltek S.E."/>
        </authorList>
    </citation>
    <scope>NUCLEOTIDE SEQUENCE [LARGE SCALE GENOMIC DNA]</scope>
    <source>
        <strain evidence="1">25</strain>
    </source>
</reference>